<dbReference type="PANTHER" id="PTHR45862">
    <property type="entry name" value="PROTEIN SGT1 HOMOLOG"/>
    <property type="match status" value="1"/>
</dbReference>
<dbReference type="SUPFAM" id="SSF49764">
    <property type="entry name" value="HSP20-like chaperones"/>
    <property type="match status" value="1"/>
</dbReference>
<dbReference type="GO" id="GO:0051087">
    <property type="term" value="F:protein-folding chaperone binding"/>
    <property type="evidence" value="ECO:0007669"/>
    <property type="project" value="InterPro"/>
</dbReference>
<dbReference type="Pfam" id="PF04969">
    <property type="entry name" value="CS"/>
    <property type="match status" value="1"/>
</dbReference>
<dbReference type="CDD" id="cd06466">
    <property type="entry name" value="p23_CS_SGT1_like"/>
    <property type="match status" value="1"/>
</dbReference>
<evidence type="ECO:0000313" key="3">
    <source>
        <dbReference type="Proteomes" id="UP000054279"/>
    </source>
</evidence>
<dbReference type="PROSITE" id="PS51203">
    <property type="entry name" value="CS"/>
    <property type="match status" value="1"/>
</dbReference>
<dbReference type="AlphaFoldDB" id="A0A0C9US24"/>
<dbReference type="InterPro" id="IPR008978">
    <property type="entry name" value="HSP20-like_chaperone"/>
</dbReference>
<dbReference type="OrthoDB" id="1898560at2759"/>
<dbReference type="Proteomes" id="UP000054279">
    <property type="component" value="Unassembled WGS sequence"/>
</dbReference>
<dbReference type="InterPro" id="IPR044563">
    <property type="entry name" value="Sgt1-like"/>
</dbReference>
<name>A0A0C9US24_SPHS4</name>
<organism evidence="2 3">
    <name type="scientific">Sphaerobolus stellatus (strain SS14)</name>
    <dbReference type="NCBI Taxonomy" id="990650"/>
    <lineage>
        <taxon>Eukaryota</taxon>
        <taxon>Fungi</taxon>
        <taxon>Dikarya</taxon>
        <taxon>Basidiomycota</taxon>
        <taxon>Agaricomycotina</taxon>
        <taxon>Agaricomycetes</taxon>
        <taxon>Phallomycetidae</taxon>
        <taxon>Geastrales</taxon>
        <taxon>Sphaerobolaceae</taxon>
        <taxon>Sphaerobolus</taxon>
    </lineage>
</organism>
<dbReference type="InterPro" id="IPR007052">
    <property type="entry name" value="CS_dom"/>
</dbReference>
<reference evidence="2 3" key="1">
    <citation type="submission" date="2014-06" db="EMBL/GenBank/DDBJ databases">
        <title>Evolutionary Origins and Diversification of the Mycorrhizal Mutualists.</title>
        <authorList>
            <consortium name="DOE Joint Genome Institute"/>
            <consortium name="Mycorrhizal Genomics Consortium"/>
            <person name="Kohler A."/>
            <person name="Kuo A."/>
            <person name="Nagy L.G."/>
            <person name="Floudas D."/>
            <person name="Copeland A."/>
            <person name="Barry K.W."/>
            <person name="Cichocki N."/>
            <person name="Veneault-Fourrey C."/>
            <person name="LaButti K."/>
            <person name="Lindquist E.A."/>
            <person name="Lipzen A."/>
            <person name="Lundell T."/>
            <person name="Morin E."/>
            <person name="Murat C."/>
            <person name="Riley R."/>
            <person name="Ohm R."/>
            <person name="Sun H."/>
            <person name="Tunlid A."/>
            <person name="Henrissat B."/>
            <person name="Grigoriev I.V."/>
            <person name="Hibbett D.S."/>
            <person name="Martin F."/>
        </authorList>
    </citation>
    <scope>NUCLEOTIDE SEQUENCE [LARGE SCALE GENOMIC DNA]</scope>
    <source>
        <strain evidence="2 3">SS14</strain>
    </source>
</reference>
<dbReference type="Gene3D" id="2.60.40.790">
    <property type="match status" value="1"/>
</dbReference>
<dbReference type="HOGENOM" id="CLU_1533526_0_0_1"/>
<proteinExistence type="predicted"/>
<protein>
    <recommendedName>
        <fullName evidence="1">CS domain-containing protein</fullName>
    </recommendedName>
</protein>
<evidence type="ECO:0000313" key="2">
    <source>
        <dbReference type="EMBL" id="KIJ31992.1"/>
    </source>
</evidence>
<keyword evidence="3" id="KW-1185">Reference proteome</keyword>
<gene>
    <name evidence="2" type="ORF">M422DRAFT_53125</name>
</gene>
<sequence length="176" mass="19738">MDRPAMTMTLQLNANPLPSSIFPIRHVWYQSQIEVVVDLLVKRVRGNDLTCDVQPDAFTITFRTPDGVLRSFGFERLRHEILPSKSTVQVFPTRVEIRLRKKEPGIKWVTIDSEPLNSDVKPESLPLPPSYQGGMAAMGMTTGSGPQMGQMQESLAVLPPQRAMQVTMPHTFHSIV</sequence>
<evidence type="ECO:0000259" key="1">
    <source>
        <dbReference type="PROSITE" id="PS51203"/>
    </source>
</evidence>
<feature type="domain" description="CS" evidence="1">
    <location>
        <begin position="21"/>
        <end position="112"/>
    </location>
</feature>
<dbReference type="EMBL" id="KN837233">
    <property type="protein sequence ID" value="KIJ31992.1"/>
    <property type="molecule type" value="Genomic_DNA"/>
</dbReference>
<accession>A0A0C9US24</accession>